<keyword evidence="2" id="KW-1185">Reference proteome</keyword>
<evidence type="ECO:0000313" key="1">
    <source>
        <dbReference type="EMBL" id="MCX2976164.1"/>
    </source>
</evidence>
<dbReference type="EMBL" id="SHNO01000001">
    <property type="protein sequence ID" value="MCX2976164.1"/>
    <property type="molecule type" value="Genomic_DNA"/>
</dbReference>
<dbReference type="Pfam" id="PF11342">
    <property type="entry name" value="DUF3144"/>
    <property type="match status" value="1"/>
</dbReference>
<comment type="caution">
    <text evidence="1">The sequence shown here is derived from an EMBL/GenBank/DDBJ whole genome shotgun (WGS) entry which is preliminary data.</text>
</comment>
<dbReference type="RefSeq" id="WP_279247919.1">
    <property type="nucleotide sequence ID" value="NZ_SHNO01000001.1"/>
</dbReference>
<dbReference type="Gene3D" id="1.10.287.3020">
    <property type="match status" value="1"/>
</dbReference>
<protein>
    <submittedName>
        <fullName evidence="1">DUF3144 domain-containing protein</fullName>
    </submittedName>
</protein>
<organism evidence="1 2">
    <name type="scientific">Candidatus Marimicrobium litorale</name>
    <dbReference type="NCBI Taxonomy" id="2518991"/>
    <lineage>
        <taxon>Bacteria</taxon>
        <taxon>Pseudomonadati</taxon>
        <taxon>Pseudomonadota</taxon>
        <taxon>Gammaproteobacteria</taxon>
        <taxon>Cellvibrionales</taxon>
        <taxon>Halieaceae</taxon>
        <taxon>Marimicrobium</taxon>
    </lineage>
</organism>
<gene>
    <name evidence="1" type="ORF">EYC82_02190</name>
</gene>
<dbReference type="InterPro" id="IPR021490">
    <property type="entry name" value="DUF3144"/>
</dbReference>
<accession>A0ABT3T1N9</accession>
<reference evidence="1" key="1">
    <citation type="submission" date="2019-02" db="EMBL/GenBank/DDBJ databases">
        <authorList>
            <person name="Li S.-H."/>
        </authorList>
    </citation>
    <scope>NUCLEOTIDE SEQUENCE</scope>
    <source>
        <strain evidence="1">IMCC11814</strain>
    </source>
</reference>
<evidence type="ECO:0000313" key="2">
    <source>
        <dbReference type="Proteomes" id="UP001143304"/>
    </source>
</evidence>
<name>A0ABT3T1N9_9GAMM</name>
<proteinExistence type="predicted"/>
<sequence length="84" mass="9456">MTKTENEVIQECLDKFIECANTLKDDGIKPKLVSHAMMCASTVYITYALAGNDGYLADADQDRVVDVYKKELQQIQAIKKRNQA</sequence>
<dbReference type="Proteomes" id="UP001143304">
    <property type="component" value="Unassembled WGS sequence"/>
</dbReference>